<accession>A0A249PBG8</accession>
<organism evidence="2 3">
    <name type="scientific">Sinorhizobium sojae CCBAU 05684</name>
    <dbReference type="NCBI Taxonomy" id="716928"/>
    <lineage>
        <taxon>Bacteria</taxon>
        <taxon>Pseudomonadati</taxon>
        <taxon>Pseudomonadota</taxon>
        <taxon>Alphaproteobacteria</taxon>
        <taxon>Hyphomicrobiales</taxon>
        <taxon>Rhizobiaceae</taxon>
        <taxon>Sinorhizobium/Ensifer group</taxon>
        <taxon>Sinorhizobium</taxon>
    </lineage>
</organism>
<reference evidence="2 3" key="1">
    <citation type="submission" date="2017-08" db="EMBL/GenBank/DDBJ databases">
        <title>Multipartite genome sequences of Sinorhizobium species nodulating soybeans.</title>
        <authorList>
            <person name="Tian C.F."/>
        </authorList>
    </citation>
    <scope>NUCLEOTIDE SEQUENCE [LARGE SCALE GENOMIC DNA]</scope>
    <source>
        <strain evidence="2 3">CCBAU 05684</strain>
    </source>
</reference>
<dbReference type="EMBL" id="CP023067">
    <property type="protein sequence ID" value="ASY62619.1"/>
    <property type="molecule type" value="Genomic_DNA"/>
</dbReference>
<evidence type="ECO:0000313" key="3">
    <source>
        <dbReference type="Proteomes" id="UP000217211"/>
    </source>
</evidence>
<feature type="compositionally biased region" description="Polar residues" evidence="1">
    <location>
        <begin position="32"/>
        <end position="46"/>
    </location>
</feature>
<dbReference type="Proteomes" id="UP000217211">
    <property type="component" value="Chromosome"/>
</dbReference>
<feature type="region of interest" description="Disordered" evidence="1">
    <location>
        <begin position="1"/>
        <end position="46"/>
    </location>
</feature>
<feature type="region of interest" description="Disordered" evidence="1">
    <location>
        <begin position="59"/>
        <end position="96"/>
    </location>
</feature>
<proteinExistence type="predicted"/>
<keyword evidence="3" id="KW-1185">Reference proteome</keyword>
<name>A0A249PBG8_9HYPH</name>
<gene>
    <name evidence="2" type="ORF">SJ05684_c11630</name>
</gene>
<protein>
    <submittedName>
        <fullName evidence="2">Uncharacterized protein</fullName>
    </submittedName>
</protein>
<evidence type="ECO:0000313" key="2">
    <source>
        <dbReference type="EMBL" id="ASY62619.1"/>
    </source>
</evidence>
<sequence>MSPGIKRRSQATLKDPVPWRPRRSRVRHKASEGSNRIPTPPASQNSDLTRLMRATVIKVKPPAISDRNSGLDVRTFPTPKGREFSAGPRPAIIRRR</sequence>
<evidence type="ECO:0000256" key="1">
    <source>
        <dbReference type="SAM" id="MobiDB-lite"/>
    </source>
</evidence>
<dbReference type="AlphaFoldDB" id="A0A249PBG8"/>
<dbReference type="KEGG" id="esj:SJ05684_c11630"/>